<evidence type="ECO:0000256" key="4">
    <source>
        <dbReference type="ARBA" id="ARBA00022989"/>
    </source>
</evidence>
<feature type="transmembrane region" description="Helical" evidence="6">
    <location>
        <begin position="180"/>
        <end position="201"/>
    </location>
</feature>
<dbReference type="GO" id="GO:0035673">
    <property type="term" value="F:oligopeptide transmembrane transporter activity"/>
    <property type="evidence" value="ECO:0007669"/>
    <property type="project" value="InterPro"/>
</dbReference>
<feature type="transmembrane region" description="Helical" evidence="6">
    <location>
        <begin position="333"/>
        <end position="353"/>
    </location>
</feature>
<feature type="transmembrane region" description="Helical" evidence="6">
    <location>
        <begin position="507"/>
        <end position="530"/>
    </location>
</feature>
<dbReference type="InterPro" id="IPR004814">
    <property type="entry name" value="Oligopep_transpt"/>
</dbReference>
<keyword evidence="4 6" id="KW-1133">Transmembrane helix</keyword>
<feature type="transmembrane region" description="Helical" evidence="6">
    <location>
        <begin position="618"/>
        <end position="636"/>
    </location>
</feature>
<dbReference type="OrthoDB" id="9809340at2"/>
<evidence type="ECO:0000256" key="1">
    <source>
        <dbReference type="ARBA" id="ARBA00004141"/>
    </source>
</evidence>
<feature type="transmembrane region" description="Helical" evidence="6">
    <location>
        <begin position="576"/>
        <end position="598"/>
    </location>
</feature>
<organism evidence="7 8">
    <name type="scientific">Hathewaya histolytica</name>
    <name type="common">Clostridium histolyticum</name>
    <dbReference type="NCBI Taxonomy" id="1498"/>
    <lineage>
        <taxon>Bacteria</taxon>
        <taxon>Bacillati</taxon>
        <taxon>Bacillota</taxon>
        <taxon>Clostridia</taxon>
        <taxon>Eubacteriales</taxon>
        <taxon>Clostridiaceae</taxon>
        <taxon>Hathewaya</taxon>
    </lineage>
</organism>
<keyword evidence="3 6" id="KW-0812">Transmembrane</keyword>
<evidence type="ECO:0000313" key="8">
    <source>
        <dbReference type="Proteomes" id="UP000308489"/>
    </source>
</evidence>
<keyword evidence="2" id="KW-0813">Transport</keyword>
<proteinExistence type="predicted"/>
<feature type="transmembrane region" description="Helical" evidence="6">
    <location>
        <begin position="287"/>
        <end position="312"/>
    </location>
</feature>
<gene>
    <name evidence="7" type="ORF">NCTC503_02596</name>
</gene>
<feature type="transmembrane region" description="Helical" evidence="6">
    <location>
        <begin position="33"/>
        <end position="55"/>
    </location>
</feature>
<evidence type="ECO:0000256" key="6">
    <source>
        <dbReference type="SAM" id="Phobius"/>
    </source>
</evidence>
<keyword evidence="5 6" id="KW-0472">Membrane</keyword>
<accession>A0A4U9RVL7</accession>
<feature type="transmembrane region" description="Helical" evidence="6">
    <location>
        <begin position="536"/>
        <end position="556"/>
    </location>
</feature>
<feature type="transmembrane region" description="Helical" evidence="6">
    <location>
        <begin position="92"/>
        <end position="114"/>
    </location>
</feature>
<feature type="transmembrane region" description="Helical" evidence="6">
    <location>
        <begin position="213"/>
        <end position="231"/>
    </location>
</feature>
<dbReference type="NCBIfam" id="TIGR00728">
    <property type="entry name" value="OPT_sfam"/>
    <property type="match status" value="1"/>
</dbReference>
<feature type="transmembrane region" description="Helical" evidence="6">
    <location>
        <begin position="120"/>
        <end position="141"/>
    </location>
</feature>
<sequence>MLEKKGLSKNAYGGVKGQDYVPYISIEDALPELTTVSVILGCILAIIFGVANTYLGLKVGMTIAAGIPAAILSTSILKGVCKRNNILETNIIQAMASMGESLAGGLIFIIPAVIVLGSKLTLTMTILVSLFGGALGILFVMPLRKYLTIEEHGKLIYPEGMAAAEVLVNSSAGGKGFKNMLTGLIGGGVYKFLSGGLGLWVESPVWTIKSFHGTIFGIDAMASLIGVGYIVGIKIAMYMFSGAVVANYVLVPLIKYFGAGNVNALYPAVNIISNMGAKEIASSYVKYIGAGAVAAGGFISIGKALPVIISSFKSALKGLKSNSDKISNKRDKDLPITWVIIVSVLVFFLSWFLPMINTGWLGALLSVIFSFFFAVVSARIVGLIGTSNNPISGMTIASLLFISAALKATGKIDNGGMLAAILAASIVCVVVAIAGGTAQAFKTSYVLGGTPKNLEITMYIAVVVTCAVIGGVILMLHKVYGIGSTQVPAPQANLMAMIVKGVMSGQLPWTLVITGMMLAIMCEFMNIPVLPFALGLYLPINLSAGVLSGAIIRVLIDKKFKNNANKLEASTQKGILTASGLVAGDALMGIVIAIFAYVNLTDTLAIGPKIAKNIVTSPWSAAVVLVVGCVMFFSYTSKVEEI</sequence>
<dbReference type="RefSeq" id="WP_138211090.1">
    <property type="nucleotide sequence ID" value="NZ_CBCRUQ010000006.1"/>
</dbReference>
<keyword evidence="8" id="KW-1185">Reference proteome</keyword>
<dbReference type="NCBIfam" id="TIGR00733">
    <property type="entry name" value="OPT family oligopeptide transporter"/>
    <property type="match status" value="1"/>
</dbReference>
<dbReference type="AlphaFoldDB" id="A0A4U9RVL7"/>
<evidence type="ECO:0000256" key="2">
    <source>
        <dbReference type="ARBA" id="ARBA00022448"/>
    </source>
</evidence>
<evidence type="ECO:0000256" key="5">
    <source>
        <dbReference type="ARBA" id="ARBA00023136"/>
    </source>
</evidence>
<feature type="transmembrane region" description="Helical" evidence="6">
    <location>
        <begin position="359"/>
        <end position="384"/>
    </location>
</feature>
<dbReference type="EMBL" id="LR590481">
    <property type="protein sequence ID" value="VTQ95858.1"/>
    <property type="molecule type" value="Genomic_DNA"/>
</dbReference>
<protein>
    <submittedName>
        <fullName evidence="7">Oligopeptide transporter, OPT family</fullName>
    </submittedName>
</protein>
<feature type="transmembrane region" description="Helical" evidence="6">
    <location>
        <begin position="456"/>
        <end position="476"/>
    </location>
</feature>
<feature type="transmembrane region" description="Helical" evidence="6">
    <location>
        <begin position="61"/>
        <end position="80"/>
    </location>
</feature>
<dbReference type="Proteomes" id="UP000308489">
    <property type="component" value="Chromosome 1"/>
</dbReference>
<feature type="transmembrane region" description="Helical" evidence="6">
    <location>
        <begin position="416"/>
        <end position="436"/>
    </location>
</feature>
<reference evidence="7 8" key="1">
    <citation type="submission" date="2019-05" db="EMBL/GenBank/DDBJ databases">
        <authorList>
            <consortium name="Pathogen Informatics"/>
        </authorList>
    </citation>
    <scope>NUCLEOTIDE SEQUENCE [LARGE SCALE GENOMIC DNA]</scope>
    <source>
        <strain evidence="7 8">NCTC503</strain>
    </source>
</reference>
<dbReference type="KEGG" id="hhw:NCTC503_02596"/>
<dbReference type="PANTHER" id="PTHR31645">
    <property type="entry name" value="OLIGOPEPTIDE TRANSPORTER YGL114W-RELATED"/>
    <property type="match status" value="1"/>
</dbReference>
<dbReference type="InterPro" id="IPR045035">
    <property type="entry name" value="YSL-like"/>
</dbReference>
<name>A0A4U9RVL7_HATHI</name>
<dbReference type="GO" id="GO:0016020">
    <property type="term" value="C:membrane"/>
    <property type="evidence" value="ECO:0007669"/>
    <property type="project" value="UniProtKB-SubCell"/>
</dbReference>
<dbReference type="InterPro" id="IPR004813">
    <property type="entry name" value="OPT"/>
</dbReference>
<dbReference type="Pfam" id="PF03169">
    <property type="entry name" value="OPT"/>
    <property type="match status" value="1"/>
</dbReference>
<evidence type="ECO:0000313" key="7">
    <source>
        <dbReference type="EMBL" id="VTQ95858.1"/>
    </source>
</evidence>
<evidence type="ECO:0000256" key="3">
    <source>
        <dbReference type="ARBA" id="ARBA00022692"/>
    </source>
</evidence>
<dbReference type="PANTHER" id="PTHR31645:SF0">
    <property type="entry name" value="OLIGOPEPTIDE TRANSPORTER YGL114W-RELATED"/>
    <property type="match status" value="1"/>
</dbReference>
<comment type="subcellular location">
    <subcellularLocation>
        <location evidence="1">Membrane</location>
        <topology evidence="1">Multi-pass membrane protein</topology>
    </subcellularLocation>
</comment>